<accession>A0A098TL30</accession>
<dbReference type="SUPFAM" id="SSF54506">
    <property type="entry name" value="Diaminopimelate epimerase-like"/>
    <property type="match status" value="1"/>
</dbReference>
<dbReference type="InterPro" id="IPR003719">
    <property type="entry name" value="Phenazine_PhzF-like"/>
</dbReference>
<dbReference type="RefSeq" id="WP_036533458.1">
    <property type="nucleotide sequence ID" value="NZ_JJML01000024.1"/>
</dbReference>
<dbReference type="Proteomes" id="UP000030170">
    <property type="component" value="Unassembled WGS sequence"/>
</dbReference>
<dbReference type="GO" id="GO:0016853">
    <property type="term" value="F:isomerase activity"/>
    <property type="evidence" value="ECO:0007669"/>
    <property type="project" value="TreeGrafter"/>
</dbReference>
<name>A0A098TL30_9CYAN</name>
<comment type="caution">
    <text evidence="2">The sequence shown here is derived from an EMBL/GenBank/DDBJ whole genome shotgun (WGS) entry which is preliminary data.</text>
</comment>
<dbReference type="Pfam" id="PF02567">
    <property type="entry name" value="PhzC-PhzF"/>
    <property type="match status" value="1"/>
</dbReference>
<evidence type="ECO:0000256" key="1">
    <source>
        <dbReference type="PIRSR" id="PIRSR016184-1"/>
    </source>
</evidence>
<evidence type="ECO:0000313" key="3">
    <source>
        <dbReference type="Proteomes" id="UP000030170"/>
    </source>
</evidence>
<reference evidence="2 3" key="1">
    <citation type="journal article" date="2014" name="Mol. Ecol.">
        <title>Evolution of Synechococcus.</title>
        <authorList>
            <person name="Dvorak P."/>
            <person name="Casamatta D."/>
            <person name="Hasler P."/>
            <person name="Poulickova A."/>
            <person name="Ondrej V."/>
            <person name="Sanges R."/>
        </authorList>
    </citation>
    <scope>NUCLEOTIDE SEQUENCE [LARGE SCALE GENOMIC DNA]</scope>
    <source>
        <strain evidence="2 3">CAUP A 1101</strain>
    </source>
</reference>
<protein>
    <submittedName>
        <fullName evidence="2">Phenazine biosynthesis protein</fullName>
    </submittedName>
</protein>
<dbReference type="EMBL" id="JJML01000024">
    <property type="protein sequence ID" value="KGF72552.1"/>
    <property type="molecule type" value="Genomic_DNA"/>
</dbReference>
<dbReference type="AlphaFoldDB" id="A0A098TL30"/>
<keyword evidence="3" id="KW-1185">Reference proteome</keyword>
<feature type="active site" evidence="1">
    <location>
        <position position="48"/>
    </location>
</feature>
<proteinExistence type="predicted"/>
<dbReference type="Gene3D" id="3.10.310.10">
    <property type="entry name" value="Diaminopimelate Epimerase, Chain A, domain 1"/>
    <property type="match status" value="2"/>
</dbReference>
<dbReference type="PANTHER" id="PTHR13774">
    <property type="entry name" value="PHENAZINE BIOSYNTHESIS PROTEIN"/>
    <property type="match status" value="1"/>
</dbReference>
<dbReference type="OrthoDB" id="9788221at2"/>
<organism evidence="2 3">
    <name type="scientific">Neosynechococcus sphagnicola sy1</name>
    <dbReference type="NCBI Taxonomy" id="1497020"/>
    <lineage>
        <taxon>Bacteria</taxon>
        <taxon>Bacillati</taxon>
        <taxon>Cyanobacteriota</taxon>
        <taxon>Cyanophyceae</taxon>
        <taxon>Neosynechococcales</taxon>
        <taxon>Neosynechococcaceae</taxon>
        <taxon>Neosynechococcus</taxon>
    </lineage>
</organism>
<dbReference type="PIRSF" id="PIRSF016184">
    <property type="entry name" value="PhzC_PhzF"/>
    <property type="match status" value="1"/>
</dbReference>
<gene>
    <name evidence="2" type="ORF">DO97_07680</name>
</gene>
<sequence length="297" mass="32352">MSSLTFYIVDVFAETKYTGNQLAVFTGSTGDLSDAQMQQIAREINYSETTFILSTNTRNGGYDVRIFTPQTELPFAGHPTLGTAFILQQEILQTAIATLSLNLKVGQIPVSFDYGTAGAEVVWMQQPAPTFGQILDPAAIAAALGLNPAAIDPRFPIQEVSTGVPFIIVPLQTQADLKAARVNRELYFQQVESLTAKEVLLFCPQTYDPANTLSVRVFADYLGIPEDPATGSANGCLAGYLVNYRYWGDTILDIRVEQGHEINRPSLLLLKAQQQATAEITVLVGGRVLLIARGEFL</sequence>
<dbReference type="NCBIfam" id="TIGR00654">
    <property type="entry name" value="PhzF_family"/>
    <property type="match status" value="1"/>
</dbReference>
<dbReference type="PANTHER" id="PTHR13774:SF32">
    <property type="entry name" value="ANTISENSE-ENHANCING SEQUENCE 1"/>
    <property type="match status" value="1"/>
</dbReference>
<dbReference type="STRING" id="1497020.DO97_07680"/>
<dbReference type="GO" id="GO:0005737">
    <property type="term" value="C:cytoplasm"/>
    <property type="evidence" value="ECO:0007669"/>
    <property type="project" value="TreeGrafter"/>
</dbReference>
<evidence type="ECO:0000313" key="2">
    <source>
        <dbReference type="EMBL" id="KGF72552.1"/>
    </source>
</evidence>